<dbReference type="EMBL" id="JBJQOH010000004">
    <property type="protein sequence ID" value="KAL3690407.1"/>
    <property type="molecule type" value="Genomic_DNA"/>
</dbReference>
<name>A0ABD3HFV9_9MARC</name>
<keyword evidence="2" id="KW-1185">Reference proteome</keyword>
<dbReference type="AlphaFoldDB" id="A0ABD3HFV9"/>
<evidence type="ECO:0000313" key="2">
    <source>
        <dbReference type="Proteomes" id="UP001633002"/>
    </source>
</evidence>
<dbReference type="PANTHER" id="PTHR33116">
    <property type="entry name" value="REVERSE TRANSCRIPTASE ZINC-BINDING DOMAIN-CONTAINING PROTEIN-RELATED-RELATED"/>
    <property type="match status" value="1"/>
</dbReference>
<accession>A0ABD3HFV9</accession>
<proteinExistence type="predicted"/>
<reference evidence="1 2" key="1">
    <citation type="submission" date="2024-09" db="EMBL/GenBank/DDBJ databases">
        <title>Chromosome-scale assembly of Riccia sorocarpa.</title>
        <authorList>
            <person name="Paukszto L."/>
        </authorList>
    </citation>
    <scope>NUCLEOTIDE SEQUENCE [LARGE SCALE GENOMIC DNA]</scope>
    <source>
        <strain evidence="1">LP-2024</strain>
        <tissue evidence="1">Aerial parts of the thallus</tissue>
    </source>
</reference>
<sequence>MDCEIACRARCKITWLKEGDAPSKYFFARLKAKHAQEEIAALEINGGHSIEDRDGILEEVHRFYENLYAAEVETDCMLENRRKVVGRIDKRLTMEQNHTLEEIPSEELITSIVMEMPKEKSPGIDGVMIEILRLGWEFMREDCFQMVQAFWDKKKLRGKDNKGAGCEIARPGTSFKYLGVVTSSPIDEKAVTEEMVRKLMKKLKHWSNRLLSWPAKTFLLKHVLAATPLYQLMSVGLCRDGLEELERLCRNFLWGWNEDGNPKHALIAWERIAQEKWGGGLGWTSFKNMADALHTRLIGRILEGNSAEWIHLARSFILRTLRKGAYQRESTQWSWQECLILLPLTKIEGSPTLTRILGSWNRTRKQLMWDSRRGELDRRMPMLQIKAIYQVSKGGGVTSVTNGRELGLLRRVNIKNLEEAMDKVSNSLDALKNWIEIDRVVKKLAEQDLIG</sequence>
<comment type="caution">
    <text evidence="1">The sequence shown here is derived from an EMBL/GenBank/DDBJ whole genome shotgun (WGS) entry which is preliminary data.</text>
</comment>
<dbReference type="PANTHER" id="PTHR33116:SF78">
    <property type="entry name" value="OS12G0587133 PROTEIN"/>
    <property type="match status" value="1"/>
</dbReference>
<evidence type="ECO:0000313" key="1">
    <source>
        <dbReference type="EMBL" id="KAL3690407.1"/>
    </source>
</evidence>
<protein>
    <submittedName>
        <fullName evidence="1">Uncharacterized protein</fullName>
    </submittedName>
</protein>
<organism evidence="1 2">
    <name type="scientific">Riccia sorocarpa</name>
    <dbReference type="NCBI Taxonomy" id="122646"/>
    <lineage>
        <taxon>Eukaryota</taxon>
        <taxon>Viridiplantae</taxon>
        <taxon>Streptophyta</taxon>
        <taxon>Embryophyta</taxon>
        <taxon>Marchantiophyta</taxon>
        <taxon>Marchantiopsida</taxon>
        <taxon>Marchantiidae</taxon>
        <taxon>Marchantiales</taxon>
        <taxon>Ricciaceae</taxon>
        <taxon>Riccia</taxon>
    </lineage>
</organism>
<gene>
    <name evidence="1" type="ORF">R1sor_016716</name>
</gene>
<dbReference type="Proteomes" id="UP001633002">
    <property type="component" value="Unassembled WGS sequence"/>
</dbReference>